<feature type="compositionally biased region" description="Basic residues" evidence="8">
    <location>
        <begin position="588"/>
        <end position="607"/>
    </location>
</feature>
<proteinExistence type="inferred from homology"/>
<keyword evidence="5" id="KW-0325">Glycoprotein</keyword>
<comment type="caution">
    <text evidence="12">The sequence shown here is derived from an EMBL/GenBank/DDBJ whole genome shotgun (WGS) entry which is preliminary data.</text>
</comment>
<evidence type="ECO:0000256" key="2">
    <source>
        <dbReference type="ARBA" id="ARBA00006285"/>
    </source>
</evidence>
<feature type="region of interest" description="Disordered" evidence="8">
    <location>
        <begin position="313"/>
        <end position="335"/>
    </location>
</feature>
<dbReference type="GO" id="GO:0005975">
    <property type="term" value="P:carbohydrate metabolic process"/>
    <property type="evidence" value="ECO:0007669"/>
    <property type="project" value="InterPro"/>
</dbReference>
<dbReference type="SUPFAM" id="SSF55545">
    <property type="entry name" value="beta-N-acetylhexosaminidase-like domain"/>
    <property type="match status" value="1"/>
</dbReference>
<dbReference type="InterPro" id="IPR029018">
    <property type="entry name" value="Hex-like_dom2"/>
</dbReference>
<sequence length="861" mass="92971">MPFQLGLPLLVLVGLSGLVNPVTANPSFFAGVWPQPQIQALTGEFLPLELESTSISCRPQPCGDVLRLAVSRFSSNAARSNYRFPITDASTAKAADEDATVHRIVLQVSDPEAELVMGVDESYQIQAPAGRGEVLVQAATQVGALHALETMAQLVVLGDLQPSQQQQEMAGDGRAVNDRQRLWLLAGNISDWPRFSHRGLLVDSARHFLPLSVLRANLDAMAANKLNVLHWHGADDQSFPMEAVASAFPNLVTRGSFGPRMVYSREDVEGLVQYARERGIRVVLELDTPGHTASWGLALPNIMSHCYASKSRERDENGGAEAEVSASGGGGPRDAAVRRAVRSGLLDPTKEDSYKVVGAVLREAAALFPDALLHAGGDEVELDCWRRDPGVRQWMDAHGLSSDDDGAYRALQAHYMSRILRAIPDAGKRPRIPVVWQEAFDVAGGAGLPQGTIVQVWKSDVGPTGRSTAAEEATQRVVDLVSAGGAEASPTLDSDLESNLDSGSGNDLDPEQEEDMLELLEAANVAQELAAGRQLLFLEKLFGFGSGSSSSSSSKDETGQIAEPGGGEHMHGAGSVDQGPGRRGGAGAKKKMKKKKKMMKKMKKKKRAPEGGGEVHDAGRGGDDLRGGGDDLYHRLRLGRRLRYYWGTGEDDGAEYLQPYLHPISRGIRRTARGSKAGTGSSTEPLNAVVVQERGEGQPNQKQVEELRDELQLLRTAVEAVERADGANVMRTQAQELAAVTAAGFRAILSSGWYLDWISWGEDWRRYYLQEPLDFEGSDAQKALVLGGEACLWGEYVDATNLMSRAWPRASAVAERLWSHAAVRDEVDAEERLRVHRCRMVARGISAQPLAPGACPADADA</sequence>
<protein>
    <recommendedName>
        <fullName evidence="3">beta-N-acetylhexosaminidase</fullName>
        <ecNumber evidence="3">3.2.1.52</ecNumber>
    </recommendedName>
</protein>
<dbReference type="SUPFAM" id="SSF51445">
    <property type="entry name" value="(Trans)glycosidases"/>
    <property type="match status" value="2"/>
</dbReference>
<dbReference type="Pfam" id="PF00728">
    <property type="entry name" value="Glyco_hydro_20"/>
    <property type="match status" value="2"/>
</dbReference>
<evidence type="ECO:0000256" key="9">
    <source>
        <dbReference type="SAM" id="SignalP"/>
    </source>
</evidence>
<dbReference type="Proteomes" id="UP000747399">
    <property type="component" value="Unassembled WGS sequence"/>
</dbReference>
<dbReference type="EMBL" id="BNCO01000005">
    <property type="protein sequence ID" value="GIL48587.1"/>
    <property type="molecule type" value="Genomic_DNA"/>
</dbReference>
<keyword evidence="6" id="KW-0326">Glycosidase</keyword>
<gene>
    <name evidence="12" type="ORF">Vafri_5071</name>
</gene>
<keyword evidence="13" id="KW-1185">Reference proteome</keyword>
<evidence type="ECO:0000256" key="4">
    <source>
        <dbReference type="ARBA" id="ARBA00022801"/>
    </source>
</evidence>
<evidence type="ECO:0000256" key="3">
    <source>
        <dbReference type="ARBA" id="ARBA00012663"/>
    </source>
</evidence>
<feature type="domain" description="Glycoside hydrolase family 20 catalytic" evidence="10">
    <location>
        <begin position="733"/>
        <end position="820"/>
    </location>
</feature>
<organism evidence="12 13">
    <name type="scientific">Volvox africanus</name>
    <dbReference type="NCBI Taxonomy" id="51714"/>
    <lineage>
        <taxon>Eukaryota</taxon>
        <taxon>Viridiplantae</taxon>
        <taxon>Chlorophyta</taxon>
        <taxon>core chlorophytes</taxon>
        <taxon>Chlorophyceae</taxon>
        <taxon>CS clade</taxon>
        <taxon>Chlamydomonadales</taxon>
        <taxon>Volvocaceae</taxon>
        <taxon>Volvox</taxon>
    </lineage>
</organism>
<feature type="chain" id="PRO_5035208925" description="beta-N-acetylhexosaminidase" evidence="9">
    <location>
        <begin position="25"/>
        <end position="861"/>
    </location>
</feature>
<dbReference type="PRINTS" id="PR00738">
    <property type="entry name" value="GLHYDRLASE20"/>
</dbReference>
<dbReference type="PANTHER" id="PTHR22600">
    <property type="entry name" value="BETA-HEXOSAMINIDASE"/>
    <property type="match status" value="1"/>
</dbReference>
<feature type="signal peptide" evidence="9">
    <location>
        <begin position="1"/>
        <end position="24"/>
    </location>
</feature>
<dbReference type="EC" id="3.2.1.52" evidence="3"/>
<feature type="domain" description="Beta-hexosaminidase eukaryotic type N-terminal" evidence="11">
    <location>
        <begin position="32"/>
        <end position="154"/>
    </location>
</feature>
<reference evidence="12" key="1">
    <citation type="journal article" date="2021" name="Proc. Natl. Acad. Sci. U.S.A.">
        <title>Three genomes in the algal genus Volvox reveal the fate of a haploid sex-determining region after a transition to homothallism.</title>
        <authorList>
            <person name="Yamamoto K."/>
            <person name="Hamaji T."/>
            <person name="Kawai-Toyooka H."/>
            <person name="Matsuzaki R."/>
            <person name="Takahashi F."/>
            <person name="Nishimura Y."/>
            <person name="Kawachi M."/>
            <person name="Noguchi H."/>
            <person name="Minakuchi Y."/>
            <person name="Umen J.G."/>
            <person name="Toyoda A."/>
            <person name="Nozaki H."/>
        </authorList>
    </citation>
    <scope>NUCLEOTIDE SEQUENCE</scope>
    <source>
        <strain evidence="12">NIES-3780</strain>
    </source>
</reference>
<evidence type="ECO:0000256" key="8">
    <source>
        <dbReference type="SAM" id="MobiDB-lite"/>
    </source>
</evidence>
<dbReference type="Pfam" id="PF14845">
    <property type="entry name" value="Glycohydro_20b2"/>
    <property type="match status" value="1"/>
</dbReference>
<dbReference type="InterPro" id="IPR017853">
    <property type="entry name" value="GH"/>
</dbReference>
<accession>A0A8J4AXR1</accession>
<feature type="region of interest" description="Disordered" evidence="8">
    <location>
        <begin position="545"/>
        <end position="630"/>
    </location>
</feature>
<evidence type="ECO:0000313" key="12">
    <source>
        <dbReference type="EMBL" id="GIL48587.1"/>
    </source>
</evidence>
<dbReference type="GO" id="GO:0030203">
    <property type="term" value="P:glycosaminoglycan metabolic process"/>
    <property type="evidence" value="ECO:0007669"/>
    <property type="project" value="TreeGrafter"/>
</dbReference>
<evidence type="ECO:0000313" key="13">
    <source>
        <dbReference type="Proteomes" id="UP000747399"/>
    </source>
</evidence>
<comment type="catalytic activity">
    <reaction evidence="1">
        <text>Hydrolysis of terminal non-reducing N-acetyl-D-hexosamine residues in N-acetyl-beta-D-hexosaminides.</text>
        <dbReference type="EC" id="3.2.1.52"/>
    </reaction>
</comment>
<feature type="compositionally biased region" description="Basic and acidic residues" evidence="8">
    <location>
        <begin position="613"/>
        <end position="630"/>
    </location>
</feature>
<dbReference type="InterPro" id="IPR025705">
    <property type="entry name" value="Beta_hexosaminidase_sua/sub"/>
</dbReference>
<dbReference type="GO" id="GO:0016020">
    <property type="term" value="C:membrane"/>
    <property type="evidence" value="ECO:0007669"/>
    <property type="project" value="TreeGrafter"/>
</dbReference>
<feature type="active site" description="Proton donor" evidence="7">
    <location>
        <position position="379"/>
    </location>
</feature>
<evidence type="ECO:0000256" key="1">
    <source>
        <dbReference type="ARBA" id="ARBA00001231"/>
    </source>
</evidence>
<name>A0A8J4AXR1_9CHLO</name>
<evidence type="ECO:0000259" key="10">
    <source>
        <dbReference type="Pfam" id="PF00728"/>
    </source>
</evidence>
<keyword evidence="9" id="KW-0732">Signal</keyword>
<dbReference type="GO" id="GO:0004563">
    <property type="term" value="F:beta-N-acetylhexosaminidase activity"/>
    <property type="evidence" value="ECO:0007669"/>
    <property type="project" value="UniProtKB-EC"/>
</dbReference>
<dbReference type="PANTHER" id="PTHR22600:SF21">
    <property type="entry name" value="BETA-HEXOSAMINIDASE A"/>
    <property type="match status" value="1"/>
</dbReference>
<dbReference type="InterPro" id="IPR015883">
    <property type="entry name" value="Glyco_hydro_20_cat"/>
</dbReference>
<evidence type="ECO:0000256" key="7">
    <source>
        <dbReference type="PIRSR" id="PIRSR625705-1"/>
    </source>
</evidence>
<dbReference type="InterPro" id="IPR029019">
    <property type="entry name" value="HEX_eukaryotic_N"/>
</dbReference>
<dbReference type="Gene3D" id="3.30.379.10">
    <property type="entry name" value="Chitobiase/beta-hexosaminidase domain 2-like"/>
    <property type="match status" value="1"/>
</dbReference>
<evidence type="ECO:0000259" key="11">
    <source>
        <dbReference type="Pfam" id="PF14845"/>
    </source>
</evidence>
<dbReference type="AlphaFoldDB" id="A0A8J4AXR1"/>
<keyword evidence="4" id="KW-0378">Hydrolase</keyword>
<evidence type="ECO:0000256" key="6">
    <source>
        <dbReference type="ARBA" id="ARBA00023295"/>
    </source>
</evidence>
<feature type="region of interest" description="Disordered" evidence="8">
    <location>
        <begin position="486"/>
        <end position="510"/>
    </location>
</feature>
<comment type="similarity">
    <text evidence="2">Belongs to the glycosyl hydrolase 20 family.</text>
</comment>
<dbReference type="Gene3D" id="3.20.20.80">
    <property type="entry name" value="Glycosidases"/>
    <property type="match status" value="2"/>
</dbReference>
<evidence type="ECO:0000256" key="5">
    <source>
        <dbReference type="ARBA" id="ARBA00023180"/>
    </source>
</evidence>
<feature type="domain" description="Glycoside hydrolase family 20 catalytic" evidence="10">
    <location>
        <begin position="195"/>
        <end position="471"/>
    </location>
</feature>